<dbReference type="SUPFAM" id="SSF48452">
    <property type="entry name" value="TPR-like"/>
    <property type="match status" value="1"/>
</dbReference>
<reference evidence="1 3" key="1">
    <citation type="journal article" date="2016" name="PLoS ONE">
        <title>Sequence Assembly of Yarrowia lipolytica Strain W29/CLIB89 Shows Transposable Element Diversity.</title>
        <authorList>
            <person name="Magnan C."/>
            <person name="Yu J."/>
            <person name="Chang I."/>
            <person name="Jahn E."/>
            <person name="Kanomata Y."/>
            <person name="Wu J."/>
            <person name="Zeller M."/>
            <person name="Oakes M."/>
            <person name="Baldi P."/>
            <person name="Sandmeyer S."/>
        </authorList>
    </citation>
    <scope>NUCLEOTIDE SEQUENCE [LARGE SCALE GENOMIC DNA]</scope>
    <source>
        <strain evidence="1">CLIB89</strain>
        <strain evidence="3">CLIB89(W29)</strain>
    </source>
</reference>
<protein>
    <submittedName>
        <fullName evidence="1">Uncharacterized protein</fullName>
    </submittedName>
</protein>
<dbReference type="eggNOG" id="ENOG502RXW3">
    <property type="taxonomic scope" value="Eukaryota"/>
</dbReference>
<dbReference type="Proteomes" id="UP000256601">
    <property type="component" value="Unassembled WGS sequence"/>
</dbReference>
<name>A0A1H6PRQ3_YARLL</name>
<dbReference type="AlphaFoldDB" id="A0A1H6PRQ3"/>
<sequence length="377" mass="41108">MSFNISKILAPGQLEKLVPFDPPEPFNVTEADRELSIDELVDKRLFQLAAEKVALQLTQMGTDMKSTAVDLETAQTVFGLWETRLTCLVLANFHRVAHSEAKSLGDLNVDLYRLIPEKGPSTTPAKPEISIHWDRESIVPWSLRVLTVRLASGSDTHGAILKYHSLAREAKIMRHKKDDTQLWAQRLVELGIYVTAVLVGMGDYANAISHVSSMVGTDSSVPLEAHYSYLRYLLCILCLQTGNFDKAKGVLDTIQKQEGDRNDAVVATLMAICSLASDNVADANSTLESANSSNPLVQNTEAIAAFSTGDTDGAIVQFQSLLEKHAEQMSPAALSASIFNVCSLYETRVDGAVLKKALMEKLSKAGLVGIDVTAFKL</sequence>
<dbReference type="PANTHER" id="PTHR21581:SF6">
    <property type="entry name" value="TRAFFICKING PROTEIN PARTICLE COMPLEX SUBUNIT 12"/>
    <property type="match status" value="1"/>
</dbReference>
<proteinExistence type="predicted"/>
<dbReference type="PANTHER" id="PTHR21581">
    <property type="entry name" value="D-ALANYL-D-ALANINE CARBOXYPEPTIDASE"/>
    <property type="match status" value="1"/>
</dbReference>
<dbReference type="VEuPathDB" id="FungiDB:YALI0_C10428g"/>
<evidence type="ECO:0000313" key="1">
    <source>
        <dbReference type="EMBL" id="AOW02638.1"/>
    </source>
</evidence>
<dbReference type="GO" id="GO:0030008">
    <property type="term" value="C:TRAPP complex"/>
    <property type="evidence" value="ECO:0007669"/>
    <property type="project" value="TreeGrafter"/>
</dbReference>
<dbReference type="EMBL" id="CP017555">
    <property type="protein sequence ID" value="AOW02638.1"/>
    <property type="molecule type" value="Genomic_DNA"/>
</dbReference>
<evidence type="ECO:0000313" key="3">
    <source>
        <dbReference type="Proteomes" id="UP000182444"/>
    </source>
</evidence>
<dbReference type="VEuPathDB" id="FungiDB:YALI1_C14709g"/>
<organism evidence="1 3">
    <name type="scientific">Yarrowia lipolytica</name>
    <name type="common">Candida lipolytica</name>
    <dbReference type="NCBI Taxonomy" id="4952"/>
    <lineage>
        <taxon>Eukaryota</taxon>
        <taxon>Fungi</taxon>
        <taxon>Dikarya</taxon>
        <taxon>Ascomycota</taxon>
        <taxon>Saccharomycotina</taxon>
        <taxon>Dipodascomycetes</taxon>
        <taxon>Dipodascales</taxon>
        <taxon>Dipodascales incertae sedis</taxon>
        <taxon>Yarrowia</taxon>
    </lineage>
</organism>
<dbReference type="InterPro" id="IPR011990">
    <property type="entry name" value="TPR-like_helical_dom_sf"/>
</dbReference>
<dbReference type="Pfam" id="PF14559">
    <property type="entry name" value="TPR_19"/>
    <property type="match status" value="1"/>
</dbReference>
<dbReference type="GO" id="GO:0005794">
    <property type="term" value="C:Golgi apparatus"/>
    <property type="evidence" value="ECO:0007669"/>
    <property type="project" value="TreeGrafter"/>
</dbReference>
<dbReference type="RefSeq" id="XP_501678.1">
    <property type="nucleotide sequence ID" value="XM_501678.1"/>
</dbReference>
<dbReference type="Gene3D" id="1.25.40.10">
    <property type="entry name" value="Tetratricopeptide repeat domain"/>
    <property type="match status" value="1"/>
</dbReference>
<evidence type="ECO:0000313" key="4">
    <source>
        <dbReference type="Proteomes" id="UP000256601"/>
    </source>
</evidence>
<evidence type="ECO:0000313" key="2">
    <source>
        <dbReference type="EMBL" id="RDW22773.1"/>
    </source>
</evidence>
<dbReference type="EMBL" id="KZ859154">
    <property type="protein sequence ID" value="RDW22773.1"/>
    <property type="molecule type" value="Genomic_DNA"/>
</dbReference>
<dbReference type="OrthoDB" id="428342at2759"/>
<dbReference type="GeneID" id="2909469"/>
<accession>A0A1H6PRQ3</accession>
<dbReference type="KEGG" id="yli:2909469"/>
<gene>
    <name evidence="2" type="ORF">B0I71DRAFT_137036</name>
    <name evidence="1" type="ORF">YALI1_C14709g</name>
</gene>
<reference evidence="2 4" key="2">
    <citation type="submission" date="2018-07" db="EMBL/GenBank/DDBJ databases">
        <title>Draft Genome Assemblies for Five Robust Yarrowia lipolytica Strains Exhibiting High Lipid Production and Pentose Sugar Utilization and Sugar Alcohol Secretion from Undetoxified Lignocellulosic Biomass Hydrolysates.</title>
        <authorList>
            <consortium name="DOE Joint Genome Institute"/>
            <person name="Walker C."/>
            <person name="Ryu S."/>
            <person name="Na H."/>
            <person name="Zane M."/>
            <person name="LaButti K."/>
            <person name="Lipzen A."/>
            <person name="Haridas S."/>
            <person name="Barry K."/>
            <person name="Grigoriev I.V."/>
            <person name="Quarterman J."/>
            <person name="Slininger P."/>
            <person name="Dien B."/>
            <person name="Trinh C.T."/>
        </authorList>
    </citation>
    <scope>NUCLEOTIDE SEQUENCE [LARGE SCALE GENOMIC DNA]</scope>
    <source>
        <strain evidence="2 4">YB392</strain>
    </source>
</reference>
<dbReference type="Proteomes" id="UP000182444">
    <property type="component" value="Chromosome 1C"/>
</dbReference>